<dbReference type="SUPFAM" id="SSF54928">
    <property type="entry name" value="RNA-binding domain, RBD"/>
    <property type="match status" value="1"/>
</dbReference>
<dbReference type="CDD" id="cd12324">
    <property type="entry name" value="RRM_RBM8"/>
    <property type="match status" value="1"/>
</dbReference>
<keyword evidence="10" id="KW-1185">Reference proteome</keyword>
<evidence type="ECO:0000313" key="10">
    <source>
        <dbReference type="Proteomes" id="UP000013776"/>
    </source>
</evidence>
<dbReference type="PRINTS" id="PR01738">
    <property type="entry name" value="RNABINDINGM8"/>
</dbReference>
<dbReference type="AlphaFoldDB" id="R4XG44"/>
<dbReference type="InterPro" id="IPR033744">
    <property type="entry name" value="RRM_RBM8"/>
</dbReference>
<proteinExistence type="predicted"/>
<name>R4XG44_TAPDE</name>
<evidence type="ECO:0000313" key="9">
    <source>
        <dbReference type="EMBL" id="CCG82354.1"/>
    </source>
</evidence>
<dbReference type="PROSITE" id="PS50102">
    <property type="entry name" value="RRM"/>
    <property type="match status" value="1"/>
</dbReference>
<comment type="caution">
    <text evidence="9">The sequence shown here is derived from an EMBL/GenBank/DDBJ whole genome shotgun (WGS) entry which is preliminary data.</text>
</comment>
<feature type="domain" description="RRM" evidence="8">
    <location>
        <begin position="17"/>
        <end position="95"/>
    </location>
</feature>
<dbReference type="OrthoDB" id="15688at2759"/>
<evidence type="ECO:0000256" key="5">
    <source>
        <dbReference type="ARBA" id="ARBA00023242"/>
    </source>
</evidence>
<reference evidence="9 10" key="1">
    <citation type="journal article" date="2013" name="MBio">
        <title>Genome sequencing of the plant pathogen Taphrina deformans, the causal agent of peach leaf curl.</title>
        <authorList>
            <person name="Cisse O.H."/>
            <person name="Almeida J.M.G.C.F."/>
            <person name="Fonseca A."/>
            <person name="Kumar A.A."/>
            <person name="Salojaervi J."/>
            <person name="Overmyer K."/>
            <person name="Hauser P.M."/>
            <person name="Pagni M."/>
        </authorList>
    </citation>
    <scope>NUCLEOTIDE SEQUENCE [LARGE SCALE GENOMIC DNA]</scope>
    <source>
        <strain evidence="10">PYCC 5710 / ATCC 11124 / CBS 356.35 / IMI 108563 / JCM 9778 / NBRC 8474</strain>
    </source>
</reference>
<dbReference type="Pfam" id="PF00076">
    <property type="entry name" value="RRM_1"/>
    <property type="match status" value="1"/>
</dbReference>
<dbReference type="eggNOG" id="KOG0130">
    <property type="taxonomic scope" value="Eukaryota"/>
</dbReference>
<dbReference type="STRING" id="1097556.R4XG44"/>
<evidence type="ECO:0000259" key="8">
    <source>
        <dbReference type="PROSITE" id="PS50102"/>
    </source>
</evidence>
<sequence>MEVDGVSRQPVKSVEGWIIVVLNLHEETSEEDLQDKFADYGAIKNLHLNLDRRTGYVKGYALIEYANQTEAQSAIEEANGTQLLGQKVVVDFAFVEPPEKVKDIETEREERDRSKSPERR</sequence>
<evidence type="ECO:0000256" key="7">
    <source>
        <dbReference type="SAM" id="MobiDB-lite"/>
    </source>
</evidence>
<keyword evidence="3" id="KW-0963">Cytoplasm</keyword>
<dbReference type="Proteomes" id="UP000013776">
    <property type="component" value="Unassembled WGS sequence"/>
</dbReference>
<dbReference type="GO" id="GO:0006396">
    <property type="term" value="P:RNA processing"/>
    <property type="evidence" value="ECO:0007669"/>
    <property type="project" value="InterPro"/>
</dbReference>
<dbReference type="GO" id="GO:0005634">
    <property type="term" value="C:nucleus"/>
    <property type="evidence" value="ECO:0007669"/>
    <property type="project" value="UniProtKB-SubCell"/>
</dbReference>
<keyword evidence="5" id="KW-0539">Nucleus</keyword>
<protein>
    <submittedName>
        <fullName evidence="9">Uncharacterized RNA-binding protein C23A1.09</fullName>
    </submittedName>
</protein>
<dbReference type="GO" id="GO:0005737">
    <property type="term" value="C:cytoplasm"/>
    <property type="evidence" value="ECO:0007669"/>
    <property type="project" value="UniProtKB-SubCell"/>
</dbReference>
<dbReference type="InterPro" id="IPR035979">
    <property type="entry name" value="RBD_domain_sf"/>
</dbReference>
<dbReference type="GO" id="GO:0003729">
    <property type="term" value="F:mRNA binding"/>
    <property type="evidence" value="ECO:0007669"/>
    <property type="project" value="InterPro"/>
</dbReference>
<dbReference type="InterPro" id="IPR012677">
    <property type="entry name" value="Nucleotide-bd_a/b_plait_sf"/>
</dbReference>
<keyword evidence="4 6" id="KW-0694">RNA-binding</keyword>
<dbReference type="EMBL" id="CAHR02000081">
    <property type="protein sequence ID" value="CCG82354.1"/>
    <property type="molecule type" value="Genomic_DNA"/>
</dbReference>
<evidence type="ECO:0000256" key="4">
    <source>
        <dbReference type="ARBA" id="ARBA00022884"/>
    </source>
</evidence>
<evidence type="ECO:0000256" key="1">
    <source>
        <dbReference type="ARBA" id="ARBA00004123"/>
    </source>
</evidence>
<evidence type="ECO:0000256" key="3">
    <source>
        <dbReference type="ARBA" id="ARBA00022490"/>
    </source>
</evidence>
<dbReference type="Gene3D" id="3.30.70.330">
    <property type="match status" value="1"/>
</dbReference>
<dbReference type="SMART" id="SM00360">
    <property type="entry name" value="RRM"/>
    <property type="match status" value="1"/>
</dbReference>
<dbReference type="PANTHER" id="PTHR45894">
    <property type="entry name" value="RNA-BINDING PROTEIN 8A"/>
    <property type="match status" value="1"/>
</dbReference>
<gene>
    <name evidence="9" type="ORF">TAPDE_002299</name>
</gene>
<comment type="subcellular location">
    <subcellularLocation>
        <location evidence="2">Cytoplasm</location>
    </subcellularLocation>
    <subcellularLocation>
        <location evidence="1">Nucleus</location>
    </subcellularLocation>
</comment>
<dbReference type="VEuPathDB" id="FungiDB:TAPDE_002299"/>
<accession>R4XG44</accession>
<dbReference type="InterPro" id="IPR008111">
    <property type="entry name" value="RNA-bd_8"/>
</dbReference>
<organism evidence="9 10">
    <name type="scientific">Taphrina deformans (strain PYCC 5710 / ATCC 11124 / CBS 356.35 / IMI 108563 / JCM 9778 / NBRC 8474)</name>
    <name type="common">Peach leaf curl fungus</name>
    <name type="synonym">Lalaria deformans</name>
    <dbReference type="NCBI Taxonomy" id="1097556"/>
    <lineage>
        <taxon>Eukaryota</taxon>
        <taxon>Fungi</taxon>
        <taxon>Dikarya</taxon>
        <taxon>Ascomycota</taxon>
        <taxon>Taphrinomycotina</taxon>
        <taxon>Taphrinomycetes</taxon>
        <taxon>Taphrinales</taxon>
        <taxon>Taphrinaceae</taxon>
        <taxon>Taphrina</taxon>
    </lineage>
</organism>
<evidence type="ECO:0000256" key="2">
    <source>
        <dbReference type="ARBA" id="ARBA00004496"/>
    </source>
</evidence>
<dbReference type="InterPro" id="IPR000504">
    <property type="entry name" value="RRM_dom"/>
</dbReference>
<feature type="region of interest" description="Disordered" evidence="7">
    <location>
        <begin position="101"/>
        <end position="120"/>
    </location>
</feature>
<evidence type="ECO:0000256" key="6">
    <source>
        <dbReference type="PROSITE-ProRule" id="PRU00176"/>
    </source>
</evidence>